<dbReference type="Pfam" id="PF22936">
    <property type="entry name" value="Pol_BBD"/>
    <property type="match status" value="1"/>
</dbReference>
<dbReference type="PANTHER" id="PTHR42648">
    <property type="entry name" value="TRANSPOSASE, PUTATIVE-RELATED"/>
    <property type="match status" value="1"/>
</dbReference>
<evidence type="ECO:0000256" key="2">
    <source>
        <dbReference type="ARBA" id="ARBA00022670"/>
    </source>
</evidence>
<dbReference type="AlphaFoldDB" id="A0A2H1FJU6"/>
<dbReference type="GO" id="GO:0003964">
    <property type="term" value="F:RNA-directed DNA polymerase activity"/>
    <property type="evidence" value="ECO:0007669"/>
    <property type="project" value="UniProtKB-EC"/>
</dbReference>
<evidence type="ECO:0000259" key="6">
    <source>
        <dbReference type="PROSITE" id="PS50994"/>
    </source>
</evidence>
<dbReference type="GO" id="GO:0005634">
    <property type="term" value="C:nucleus"/>
    <property type="evidence" value="ECO:0007669"/>
    <property type="project" value="UniProtKB-ARBA"/>
</dbReference>
<dbReference type="GO" id="GO:0003723">
    <property type="term" value="F:RNA binding"/>
    <property type="evidence" value="ECO:0007669"/>
    <property type="project" value="UniProtKB-KW"/>
</dbReference>
<dbReference type="SUPFAM" id="SSF53098">
    <property type="entry name" value="Ribonuclease H-like"/>
    <property type="match status" value="1"/>
</dbReference>
<dbReference type="GO" id="GO:0032196">
    <property type="term" value="P:transposition"/>
    <property type="evidence" value="ECO:0007669"/>
    <property type="project" value="UniProtKB-KW"/>
</dbReference>
<evidence type="ECO:0000256" key="5">
    <source>
        <dbReference type="ARBA" id="ARBA00049244"/>
    </source>
</evidence>
<evidence type="ECO:0000313" key="7">
    <source>
        <dbReference type="EMBL" id="SMR41582.1"/>
    </source>
</evidence>
<dbReference type="PROSITE" id="PS50994">
    <property type="entry name" value="INTEGRASE"/>
    <property type="match status" value="1"/>
</dbReference>
<dbReference type="GO" id="GO:0008233">
    <property type="term" value="F:peptidase activity"/>
    <property type="evidence" value="ECO:0007669"/>
    <property type="project" value="UniProtKB-KW"/>
</dbReference>
<comment type="catalytic activity">
    <reaction evidence="4">
        <text>DNA(n) + a 2'-deoxyribonucleoside 5'-triphosphate = DNA(n+1) + diphosphate</text>
        <dbReference type="Rhea" id="RHEA:22508"/>
        <dbReference type="Rhea" id="RHEA-COMP:17339"/>
        <dbReference type="Rhea" id="RHEA-COMP:17340"/>
        <dbReference type="ChEBI" id="CHEBI:33019"/>
        <dbReference type="ChEBI" id="CHEBI:61560"/>
        <dbReference type="ChEBI" id="CHEBI:173112"/>
        <dbReference type="EC" id="2.7.7.49"/>
    </reaction>
</comment>
<dbReference type="InterPro" id="IPR001584">
    <property type="entry name" value="Integrase_cat-core"/>
</dbReference>
<feature type="domain" description="Integrase catalytic" evidence="6">
    <location>
        <begin position="244"/>
        <end position="351"/>
    </location>
</feature>
<keyword evidence="2" id="KW-0378">Hydrolase</keyword>
<dbReference type="InterPro" id="IPR036397">
    <property type="entry name" value="RNaseH_sf"/>
</dbReference>
<dbReference type="Gene3D" id="3.30.420.10">
    <property type="entry name" value="Ribonuclease H-like superfamily/Ribonuclease H"/>
    <property type="match status" value="1"/>
</dbReference>
<dbReference type="EMBL" id="LT854253">
    <property type="protein sequence ID" value="SMR41582.1"/>
    <property type="molecule type" value="Genomic_DNA"/>
</dbReference>
<keyword evidence="2" id="KW-0645">Protease</keyword>
<dbReference type="InterPro" id="IPR012337">
    <property type="entry name" value="RNaseH-like_sf"/>
</dbReference>
<evidence type="ECO:0000256" key="3">
    <source>
        <dbReference type="ARBA" id="ARBA00022884"/>
    </source>
</evidence>
<keyword evidence="1" id="KW-0815">Transposition</keyword>
<dbReference type="Proteomes" id="UP000245764">
    <property type="component" value="Chromosome 1"/>
</dbReference>
<protein>
    <recommendedName>
        <fullName evidence="6">Integrase catalytic domain-containing protein</fullName>
    </recommendedName>
</protein>
<reference evidence="8" key="1">
    <citation type="submission" date="2017-05" db="EMBL/GenBank/DDBJ databases">
        <authorList>
            <person name="Song R."/>
            <person name="Chenine A.L."/>
            <person name="Ruprecht R.M."/>
        </authorList>
    </citation>
    <scope>NUCLEOTIDE SEQUENCE [LARGE SCALE GENOMIC DNA]</scope>
</reference>
<evidence type="ECO:0000256" key="4">
    <source>
        <dbReference type="ARBA" id="ARBA00048173"/>
    </source>
</evidence>
<accession>A0A2H1FJU6</accession>
<comment type="catalytic activity">
    <reaction evidence="5">
        <text>DNA(n) + a 2'-deoxyribonucleoside 5'-triphosphate = DNA(n+1) + diphosphate</text>
        <dbReference type="Rhea" id="RHEA:22508"/>
        <dbReference type="Rhea" id="RHEA-COMP:17339"/>
        <dbReference type="Rhea" id="RHEA-COMP:17340"/>
        <dbReference type="ChEBI" id="CHEBI:33019"/>
        <dbReference type="ChEBI" id="CHEBI:61560"/>
        <dbReference type="ChEBI" id="CHEBI:173112"/>
        <dbReference type="EC" id="2.7.7.7"/>
    </reaction>
</comment>
<dbReference type="GO" id="GO:0003887">
    <property type="term" value="F:DNA-directed DNA polymerase activity"/>
    <property type="evidence" value="ECO:0007669"/>
    <property type="project" value="UniProtKB-EC"/>
</dbReference>
<keyword evidence="3" id="KW-0694">RNA-binding</keyword>
<proteinExistence type="predicted"/>
<name>A0A2H1FJU6_ZYMTR</name>
<sequence length="351" mass="39738">MWNATFPLDSAPAAIAAYKAVKSDDVTLRDAKLAEVKKGLFRKFDWIVDSGTTSYVCNEKSLFTDYEELPKPIEMIGCGRGFFAVGVGKVVLSALRPKGVTELVLTKVIHVPQMSVNLVSVSSINRNNTNYVSTHGSCYFEDKTTEEVLFTGTQYGSLWKLDISLGRTYNAHWSEDPEIMSAFNTSFFNSNTVRRLPLLIWHERLGHIGDTPLREMLHRREIAFIDEKFSCESCNRNKLKQKFATSEPVRAQNLLTKVYIDLGGPLPDLISGEVYYLLIVDDYTRYGWLYTLKTKQAQEVYRCYYDFEIRMHRQFGAVIKEARADGGTEFTSIIANVAHAAGLHFTASVPY</sequence>
<dbReference type="GO" id="GO:0015074">
    <property type="term" value="P:DNA integration"/>
    <property type="evidence" value="ECO:0007669"/>
    <property type="project" value="InterPro"/>
</dbReference>
<gene>
    <name evidence="7" type="ORF">ZT1E4_G360</name>
</gene>
<dbReference type="GO" id="GO:0006508">
    <property type="term" value="P:proteolysis"/>
    <property type="evidence" value="ECO:0007669"/>
    <property type="project" value="UniProtKB-KW"/>
</dbReference>
<evidence type="ECO:0000256" key="1">
    <source>
        <dbReference type="ARBA" id="ARBA00022578"/>
    </source>
</evidence>
<dbReference type="PANTHER" id="PTHR42648:SF24">
    <property type="entry name" value="INTEGRASE CATALYTIC DOMAIN-CONTAINING PROTEIN"/>
    <property type="match status" value="1"/>
</dbReference>
<dbReference type="InterPro" id="IPR054722">
    <property type="entry name" value="PolX-like_BBD"/>
</dbReference>
<evidence type="ECO:0000313" key="8">
    <source>
        <dbReference type="Proteomes" id="UP000245764"/>
    </source>
</evidence>
<organism evidence="7 8">
    <name type="scientific">Zymoseptoria tritici ST99CH_1E4</name>
    <dbReference type="NCBI Taxonomy" id="1276532"/>
    <lineage>
        <taxon>Eukaryota</taxon>
        <taxon>Fungi</taxon>
        <taxon>Dikarya</taxon>
        <taxon>Ascomycota</taxon>
        <taxon>Pezizomycotina</taxon>
        <taxon>Dothideomycetes</taxon>
        <taxon>Dothideomycetidae</taxon>
        <taxon>Mycosphaerellales</taxon>
        <taxon>Mycosphaerellaceae</taxon>
        <taxon>Zymoseptoria</taxon>
    </lineage>
</organism>
<dbReference type="InterPro" id="IPR039537">
    <property type="entry name" value="Retrotran_Ty1/copia-like"/>
</dbReference>